<dbReference type="Proteomes" id="UP000000466">
    <property type="component" value="Chromosome"/>
</dbReference>
<dbReference type="AlphaFoldDB" id="K4KM08"/>
<dbReference type="InterPro" id="IPR051406">
    <property type="entry name" value="PLD_domain"/>
</dbReference>
<dbReference type="PANTHER" id="PTHR43856">
    <property type="entry name" value="CARDIOLIPIN HYDROLASE"/>
    <property type="match status" value="1"/>
</dbReference>
<evidence type="ECO:0000259" key="7">
    <source>
        <dbReference type="PROSITE" id="PS50035"/>
    </source>
</evidence>
<evidence type="ECO:0000256" key="2">
    <source>
        <dbReference type="ARBA" id="ARBA00008664"/>
    </source>
</evidence>
<name>K4KM08_SIMAS</name>
<accession>K4KM08</accession>
<dbReference type="InterPro" id="IPR001736">
    <property type="entry name" value="PLipase_D/transphosphatidylase"/>
</dbReference>
<keyword evidence="4" id="KW-0378">Hydrolase</keyword>
<proteinExistence type="inferred from homology"/>
<organism evidence="8 9">
    <name type="scientific">Simiduia agarivorans (strain DSM 21679 / JCM 13881 / BCRC 17597 / SA1)</name>
    <dbReference type="NCBI Taxonomy" id="1117647"/>
    <lineage>
        <taxon>Bacteria</taxon>
        <taxon>Pseudomonadati</taxon>
        <taxon>Pseudomonadota</taxon>
        <taxon>Gammaproteobacteria</taxon>
        <taxon>Cellvibrionales</taxon>
        <taxon>Cellvibrionaceae</taxon>
        <taxon>Simiduia</taxon>
    </lineage>
</organism>
<dbReference type="STRING" id="1117647.M5M_15285"/>
<evidence type="ECO:0000256" key="5">
    <source>
        <dbReference type="ARBA" id="ARBA00022963"/>
    </source>
</evidence>
<dbReference type="Gene3D" id="3.30.870.10">
    <property type="entry name" value="Endonuclease Chain A"/>
    <property type="match status" value="1"/>
</dbReference>
<dbReference type="SUPFAM" id="SSF56024">
    <property type="entry name" value="Phospholipase D/nuclease"/>
    <property type="match status" value="1"/>
</dbReference>
<dbReference type="KEGG" id="saga:M5M_15285"/>
<dbReference type="CDD" id="cd09171">
    <property type="entry name" value="PLDc_vPLD6_like"/>
    <property type="match status" value="1"/>
</dbReference>
<dbReference type="Pfam" id="PF13091">
    <property type="entry name" value="PLDc_2"/>
    <property type="match status" value="1"/>
</dbReference>
<protein>
    <recommendedName>
        <fullName evidence="3">phospholipase D</fullName>
        <ecNumber evidence="3">3.1.4.4</ecNumber>
    </recommendedName>
</protein>
<comment type="similarity">
    <text evidence="2">Belongs to the phospholipase D family.</text>
</comment>
<feature type="domain" description="PLD phosphodiesterase" evidence="7">
    <location>
        <begin position="173"/>
        <end position="200"/>
    </location>
</feature>
<gene>
    <name evidence="8" type="ordered locus">M5M_15285</name>
</gene>
<evidence type="ECO:0000256" key="6">
    <source>
        <dbReference type="ARBA" id="ARBA00023098"/>
    </source>
</evidence>
<reference evidence="8 9" key="1">
    <citation type="journal article" date="2013" name="Genome Announc.">
        <title>Complete genome sequence of Simiduia agarivorans SA1(T), a marine bacterium able to degrade a variety of polysaccharides.</title>
        <authorList>
            <person name="Lin S.Y."/>
            <person name="Shieh W.Y."/>
            <person name="Chen J.S."/>
            <person name="Tang S.L."/>
        </authorList>
    </citation>
    <scope>NUCLEOTIDE SEQUENCE [LARGE SCALE GENOMIC DNA]</scope>
    <source>
        <strain evidence="9">DSM 21679 / JCM 13881 / BCRC 17597 / SA1</strain>
    </source>
</reference>
<dbReference type="eggNOG" id="COG1502">
    <property type="taxonomic scope" value="Bacteria"/>
</dbReference>
<evidence type="ECO:0000313" key="8">
    <source>
        <dbReference type="EMBL" id="AFV00190.1"/>
    </source>
</evidence>
<comment type="catalytic activity">
    <reaction evidence="1">
        <text>a 1,2-diacyl-sn-glycero-3-phosphocholine + H2O = a 1,2-diacyl-sn-glycero-3-phosphate + choline + H(+)</text>
        <dbReference type="Rhea" id="RHEA:14445"/>
        <dbReference type="ChEBI" id="CHEBI:15354"/>
        <dbReference type="ChEBI" id="CHEBI:15377"/>
        <dbReference type="ChEBI" id="CHEBI:15378"/>
        <dbReference type="ChEBI" id="CHEBI:57643"/>
        <dbReference type="ChEBI" id="CHEBI:58608"/>
        <dbReference type="EC" id="3.1.4.4"/>
    </reaction>
</comment>
<dbReference type="PANTHER" id="PTHR43856:SF1">
    <property type="entry name" value="MITOCHONDRIAL CARDIOLIPIN HYDROLASE"/>
    <property type="match status" value="1"/>
</dbReference>
<dbReference type="GO" id="GO:0016042">
    <property type="term" value="P:lipid catabolic process"/>
    <property type="evidence" value="ECO:0007669"/>
    <property type="project" value="UniProtKB-KW"/>
</dbReference>
<dbReference type="EMBL" id="CP003746">
    <property type="protein sequence ID" value="AFV00190.1"/>
    <property type="molecule type" value="Genomic_DNA"/>
</dbReference>
<evidence type="ECO:0000256" key="1">
    <source>
        <dbReference type="ARBA" id="ARBA00000798"/>
    </source>
</evidence>
<keyword evidence="5" id="KW-0442">Lipid degradation</keyword>
<keyword evidence="9" id="KW-1185">Reference proteome</keyword>
<keyword evidence="6" id="KW-0443">Lipid metabolism</keyword>
<dbReference type="GO" id="GO:0006793">
    <property type="term" value="P:phosphorus metabolic process"/>
    <property type="evidence" value="ECO:0007669"/>
    <property type="project" value="UniProtKB-ARBA"/>
</dbReference>
<evidence type="ECO:0000256" key="4">
    <source>
        <dbReference type="ARBA" id="ARBA00022801"/>
    </source>
</evidence>
<dbReference type="GO" id="GO:0004630">
    <property type="term" value="F:phospholipase D activity"/>
    <property type="evidence" value="ECO:0007669"/>
    <property type="project" value="UniProtKB-EC"/>
</dbReference>
<dbReference type="RefSeq" id="WP_015048342.1">
    <property type="nucleotide sequence ID" value="NC_018868.3"/>
</dbReference>
<dbReference type="EC" id="3.1.4.4" evidence="3"/>
<sequence length="232" mass="26320">MQPDLSFEHLDAVLGASFEDLKLDSQEKHQLTELLALLPPDRCRYVRNRAFDRVREQLSEGHTEHSLAALKWLEHVIKCLDRADAEPALEPSCHFSPGDACRDKIIELIRRARTSVWVCVFTLSDDRITAALIDAFQQGIDVRIISDDDKSEDRGSDIDRLQALGVAVRLDDSPYHMHHKFALFDESVLLNGSFNWTRSASEVNEENILITAEPKLVAGYSAQFQQLWASFS</sequence>
<dbReference type="OrthoDB" id="9762009at2"/>
<dbReference type="GO" id="GO:0016891">
    <property type="term" value="F:RNA endonuclease activity producing 5'-phosphomonoesters, hydrolytic mechanism"/>
    <property type="evidence" value="ECO:0007669"/>
    <property type="project" value="TreeGrafter"/>
</dbReference>
<dbReference type="InterPro" id="IPR025202">
    <property type="entry name" value="PLD-like_dom"/>
</dbReference>
<dbReference type="HOGENOM" id="CLU_080814_2_0_6"/>
<evidence type="ECO:0000256" key="3">
    <source>
        <dbReference type="ARBA" id="ARBA00012027"/>
    </source>
</evidence>
<evidence type="ECO:0000313" key="9">
    <source>
        <dbReference type="Proteomes" id="UP000000466"/>
    </source>
</evidence>
<dbReference type="PROSITE" id="PS50035">
    <property type="entry name" value="PLD"/>
    <property type="match status" value="1"/>
</dbReference>